<dbReference type="SUPFAM" id="SSF49785">
    <property type="entry name" value="Galactose-binding domain-like"/>
    <property type="match status" value="1"/>
</dbReference>
<dbReference type="Gene3D" id="2.60.40.1120">
    <property type="entry name" value="Carboxypeptidase-like, regulatory domain"/>
    <property type="match status" value="1"/>
</dbReference>
<evidence type="ECO:0000256" key="8">
    <source>
        <dbReference type="ARBA" id="ARBA00022801"/>
    </source>
</evidence>
<dbReference type="InterPro" id="IPR011096">
    <property type="entry name" value="FTP_domain"/>
</dbReference>
<feature type="compositionally biased region" description="Basic and acidic residues" evidence="12">
    <location>
        <begin position="48"/>
        <end position="68"/>
    </location>
</feature>
<feature type="region of interest" description="Disordered" evidence="12">
    <location>
        <begin position="30"/>
        <end position="68"/>
    </location>
</feature>
<dbReference type="GO" id="GO:0008270">
    <property type="term" value="F:zinc ion binding"/>
    <property type="evidence" value="ECO:0007669"/>
    <property type="project" value="InterPro"/>
</dbReference>
<feature type="signal peptide" evidence="13">
    <location>
        <begin position="1"/>
        <end position="31"/>
    </location>
</feature>
<evidence type="ECO:0000256" key="5">
    <source>
        <dbReference type="ARBA" id="ARBA00022670"/>
    </source>
</evidence>
<dbReference type="Gene3D" id="1.10.390.10">
    <property type="entry name" value="Neutral Protease Domain 2"/>
    <property type="match status" value="1"/>
</dbReference>
<keyword evidence="4" id="KW-0964">Secreted</keyword>
<keyword evidence="11" id="KW-0865">Zymogen</keyword>
<evidence type="ECO:0000256" key="6">
    <source>
        <dbReference type="ARBA" id="ARBA00022723"/>
    </source>
</evidence>
<dbReference type="Pfam" id="PF13620">
    <property type="entry name" value="CarboxypepD_reg"/>
    <property type="match status" value="1"/>
</dbReference>
<dbReference type="InterPro" id="IPR027268">
    <property type="entry name" value="Peptidase_M4/M1_CTD_sf"/>
</dbReference>
<dbReference type="Pfam" id="PF07504">
    <property type="entry name" value="FTP"/>
    <property type="match status" value="1"/>
</dbReference>
<evidence type="ECO:0000256" key="4">
    <source>
        <dbReference type="ARBA" id="ARBA00022525"/>
    </source>
</evidence>
<comment type="caution">
    <text evidence="16">The sequence shown here is derived from an EMBL/GenBank/DDBJ whole genome shotgun (WGS) entry which is preliminary data.</text>
</comment>
<comment type="cofactor">
    <cofactor evidence="1">
        <name>Zn(2+)</name>
        <dbReference type="ChEBI" id="CHEBI:29105"/>
    </cofactor>
</comment>
<feature type="domain" description="FTP" evidence="15">
    <location>
        <begin position="149"/>
        <end position="197"/>
    </location>
</feature>
<dbReference type="InterPro" id="IPR008979">
    <property type="entry name" value="Galactose-bd-like_sf"/>
</dbReference>
<dbReference type="PANTHER" id="PTHR33478:SF1">
    <property type="entry name" value="EXTRACELLULAR METALLOPROTEINASE MEP"/>
    <property type="match status" value="1"/>
</dbReference>
<feature type="domain" description="F5/8 type C" evidence="14">
    <location>
        <begin position="829"/>
        <end position="942"/>
    </location>
</feature>
<evidence type="ECO:0000256" key="3">
    <source>
        <dbReference type="ARBA" id="ARBA00006006"/>
    </source>
</evidence>
<name>A0A4R7TFI5_9ACTN</name>
<evidence type="ECO:0000256" key="12">
    <source>
        <dbReference type="SAM" id="MobiDB-lite"/>
    </source>
</evidence>
<comment type="similarity">
    <text evidence="3">Belongs to the peptidase M36 family.</text>
</comment>
<keyword evidence="6" id="KW-0479">Metal-binding</keyword>
<comment type="subcellular location">
    <subcellularLocation>
        <location evidence="2">Secreted</location>
    </subcellularLocation>
</comment>
<feature type="chain" id="PRO_5020397960" evidence="13">
    <location>
        <begin position="32"/>
        <end position="974"/>
    </location>
</feature>
<dbReference type="SUPFAM" id="SSF49452">
    <property type="entry name" value="Starch-binding domain-like"/>
    <property type="match status" value="1"/>
</dbReference>
<dbReference type="Pfam" id="PF00754">
    <property type="entry name" value="F5_F8_type_C"/>
    <property type="match status" value="1"/>
</dbReference>
<dbReference type="InterPro" id="IPR000421">
    <property type="entry name" value="FA58C"/>
</dbReference>
<evidence type="ECO:0000256" key="11">
    <source>
        <dbReference type="ARBA" id="ARBA00023145"/>
    </source>
</evidence>
<evidence type="ECO:0000313" key="17">
    <source>
        <dbReference type="Proteomes" id="UP000295151"/>
    </source>
</evidence>
<dbReference type="OrthoDB" id="5377264at2"/>
<dbReference type="Pfam" id="PF02128">
    <property type="entry name" value="Peptidase_M36"/>
    <property type="match status" value="1"/>
</dbReference>
<dbReference type="GO" id="GO:0004222">
    <property type="term" value="F:metalloendopeptidase activity"/>
    <property type="evidence" value="ECO:0007669"/>
    <property type="project" value="InterPro"/>
</dbReference>
<keyword evidence="8" id="KW-0378">Hydrolase</keyword>
<evidence type="ECO:0000256" key="2">
    <source>
        <dbReference type="ARBA" id="ARBA00004613"/>
    </source>
</evidence>
<dbReference type="InterPro" id="IPR001842">
    <property type="entry name" value="Peptidase_M36"/>
</dbReference>
<evidence type="ECO:0000256" key="13">
    <source>
        <dbReference type="SAM" id="SignalP"/>
    </source>
</evidence>
<dbReference type="SUPFAM" id="SSF55486">
    <property type="entry name" value="Metalloproteases ('zincins'), catalytic domain"/>
    <property type="match status" value="1"/>
</dbReference>
<evidence type="ECO:0000259" key="14">
    <source>
        <dbReference type="Pfam" id="PF00754"/>
    </source>
</evidence>
<dbReference type="GO" id="GO:0005615">
    <property type="term" value="C:extracellular space"/>
    <property type="evidence" value="ECO:0007669"/>
    <property type="project" value="InterPro"/>
</dbReference>
<dbReference type="Gene3D" id="2.60.120.260">
    <property type="entry name" value="Galactose-binding domain-like"/>
    <property type="match status" value="1"/>
</dbReference>
<dbReference type="GO" id="GO:0006508">
    <property type="term" value="P:proteolysis"/>
    <property type="evidence" value="ECO:0007669"/>
    <property type="project" value="UniProtKB-KW"/>
</dbReference>
<dbReference type="EMBL" id="SOCE01000001">
    <property type="protein sequence ID" value="TDU90177.1"/>
    <property type="molecule type" value="Genomic_DNA"/>
</dbReference>
<dbReference type="AlphaFoldDB" id="A0A4R7TFI5"/>
<keyword evidence="7 13" id="KW-0732">Signal</keyword>
<keyword evidence="9" id="KW-0862">Zinc</keyword>
<reference evidence="16 17" key="1">
    <citation type="submission" date="2019-03" db="EMBL/GenBank/DDBJ databases">
        <title>Genomic Encyclopedia of Type Strains, Phase III (KMG-III): the genomes of soil and plant-associated and newly described type strains.</title>
        <authorList>
            <person name="Whitman W."/>
        </authorList>
    </citation>
    <scope>NUCLEOTIDE SEQUENCE [LARGE SCALE GENOMIC DNA]</scope>
    <source>
        <strain evidence="16 17">VKM Ac-2575</strain>
    </source>
</reference>
<keyword evidence="5" id="KW-0645">Protease</keyword>
<keyword evidence="10" id="KW-0482">Metalloprotease</keyword>
<evidence type="ECO:0000313" key="16">
    <source>
        <dbReference type="EMBL" id="TDU90177.1"/>
    </source>
</evidence>
<dbReference type="Proteomes" id="UP000295151">
    <property type="component" value="Unassembled WGS sequence"/>
</dbReference>
<dbReference type="InterPro" id="IPR013784">
    <property type="entry name" value="Carb-bd-like_fold"/>
</dbReference>
<dbReference type="InterPro" id="IPR050371">
    <property type="entry name" value="Fungal_virulence_M36"/>
</dbReference>
<dbReference type="GO" id="GO:0030246">
    <property type="term" value="F:carbohydrate binding"/>
    <property type="evidence" value="ECO:0007669"/>
    <property type="project" value="InterPro"/>
</dbReference>
<evidence type="ECO:0000259" key="15">
    <source>
        <dbReference type="Pfam" id="PF07504"/>
    </source>
</evidence>
<evidence type="ECO:0000256" key="9">
    <source>
        <dbReference type="ARBA" id="ARBA00022833"/>
    </source>
</evidence>
<sequence>MTTSRRGRGLLAVTAVSATTVLAMTASGALAAPSAKPGPDSSKQTSQSDKKAAKERKGNFDARTPSDRVDYANAARTMSKQGAAQQKFRNSLGSQGVVSVDQVTGTPKQVAKLNGFLTGPSNKPAAKVALDYIRAHPEIFHLSEKDLQTLRLRKDYKDIVGTHHVSWEQVVNGVPLFGNGLQANVTKRGQLISIQGSPVAGLNGMAASRSAGPAVSADSARGKAASDVDGKAAAVKGTAKGNVKNWTNGDQAKLVWFYTADGLRKGWATYTQAGDSLNYTHVIDAQSGAVLYRRDLTDEANGDALVQENYPGAPRGGQQHVVNLFQRGFLLKGATTLDGTSVHAFADVNDDNVANPGESVKVPGTKHGAEYVLKSFNKNNSSKLCSAAFICTWDPAKPDSWKVNKNQDVTNAFYLASNFHDWLETKPIGFTPAAGNFEAKGGDPVSLNALDGAATDANGGPDVNHLDNANMNTPPDGLSPTMQMYLWHTPGADDAQDAFVPSSGANDASILYHEYTHGLSNRLVVDASGNSTLNSIQAGSMGEAWSDFYAMDYLVAHGLEKDTSKDGEVLEGKYVSFGALFRTQAMDCSVGSASANCVGIDGSQGGYTYGDFPTIGGAPEVHASGEVWAQTLWDIRKKLGRTMALSDITRGMELSPADPSMLDMRNAILQADMVAFGGANQKALWKIFANRGMGWFAGATNAGDSLPAEDFHVPPTGATATLSGTVIDKDTNAPVNGALVFIAGHDSGFGGDYSAVTNAQGKYTISGVFPGTYPKFVVAGKGYEILNQSVTVSGSGTTANFSPRRNWASASGGGAVKAFNGPDFSPQCGPGFAIDSSQGTGWGSTTGDNAGTPTNVMIPKHIDIALPAAVNVTKFSVDPSNTCGDPGSASTGDYRIETSVDGTTWATAQTGTFTAANRGKYTELTPSGNATGIKFVRFVMLSPQVPDFQNNCPAGAYGGCKFTDMSEIQVFGTK</sequence>
<keyword evidence="17" id="KW-1185">Reference proteome</keyword>
<gene>
    <name evidence="16" type="ORF">EV138_3762</name>
</gene>
<protein>
    <submittedName>
        <fullName evidence="16">F5/8 type C domain-containing protein</fullName>
    </submittedName>
</protein>
<evidence type="ECO:0000256" key="7">
    <source>
        <dbReference type="ARBA" id="ARBA00022729"/>
    </source>
</evidence>
<dbReference type="Gene3D" id="3.10.170.10">
    <property type="match status" value="1"/>
</dbReference>
<dbReference type="PANTHER" id="PTHR33478">
    <property type="entry name" value="EXTRACELLULAR METALLOPROTEINASE MEP"/>
    <property type="match status" value="1"/>
</dbReference>
<evidence type="ECO:0000256" key="10">
    <source>
        <dbReference type="ARBA" id="ARBA00023049"/>
    </source>
</evidence>
<proteinExistence type="inferred from homology"/>
<evidence type="ECO:0000256" key="1">
    <source>
        <dbReference type="ARBA" id="ARBA00001947"/>
    </source>
</evidence>
<accession>A0A4R7TFI5</accession>
<organism evidence="16 17">
    <name type="scientific">Kribbella voronezhensis</name>
    <dbReference type="NCBI Taxonomy" id="2512212"/>
    <lineage>
        <taxon>Bacteria</taxon>
        <taxon>Bacillati</taxon>
        <taxon>Actinomycetota</taxon>
        <taxon>Actinomycetes</taxon>
        <taxon>Propionibacteriales</taxon>
        <taxon>Kribbellaceae</taxon>
        <taxon>Kribbella</taxon>
    </lineage>
</organism>